<dbReference type="InterPro" id="IPR012675">
    <property type="entry name" value="Beta-grasp_dom_sf"/>
</dbReference>
<evidence type="ECO:0000256" key="3">
    <source>
        <dbReference type="ARBA" id="ARBA00023134"/>
    </source>
</evidence>
<gene>
    <name evidence="5" type="ORF">CO053_03305</name>
</gene>
<dbReference type="InterPro" id="IPR045001">
    <property type="entry name" value="DRG"/>
</dbReference>
<organism evidence="5 6">
    <name type="scientific">Candidatus Shapirobacteria bacterium CG_4_9_14_0_2_um_filter_40_11</name>
    <dbReference type="NCBI Taxonomy" id="1974876"/>
    <lineage>
        <taxon>Bacteria</taxon>
        <taxon>Candidatus Shapironibacteriota</taxon>
    </lineage>
</organism>
<dbReference type="Pfam" id="PF01926">
    <property type="entry name" value="MMR_HSR1"/>
    <property type="match status" value="1"/>
</dbReference>
<dbReference type="InterPro" id="IPR006074">
    <property type="entry name" value="GTP1-OBG_CS"/>
</dbReference>
<dbReference type="PROSITE" id="PS51710">
    <property type="entry name" value="G_OBG"/>
    <property type="match status" value="1"/>
</dbReference>
<comment type="caution">
    <text evidence="5">The sequence shown here is derived from an EMBL/GenBank/DDBJ whole genome shotgun (WGS) entry which is preliminary data.</text>
</comment>
<evidence type="ECO:0000313" key="6">
    <source>
        <dbReference type="Proteomes" id="UP000230885"/>
    </source>
</evidence>
<dbReference type="Proteomes" id="UP000230885">
    <property type="component" value="Unassembled WGS sequence"/>
</dbReference>
<feature type="domain" description="OBG-type G" evidence="4">
    <location>
        <begin position="64"/>
        <end position="284"/>
    </location>
</feature>
<dbReference type="GO" id="GO:0003924">
    <property type="term" value="F:GTPase activity"/>
    <property type="evidence" value="ECO:0007669"/>
    <property type="project" value="InterPro"/>
</dbReference>
<evidence type="ECO:0000256" key="1">
    <source>
        <dbReference type="ARBA" id="ARBA00022741"/>
    </source>
</evidence>
<dbReference type="InterPro" id="IPR006073">
    <property type="entry name" value="GTP-bd"/>
</dbReference>
<keyword evidence="1" id="KW-0547">Nucleotide-binding</keyword>
<dbReference type="SUPFAM" id="SSF52540">
    <property type="entry name" value="P-loop containing nucleoside triphosphate hydrolases"/>
    <property type="match status" value="1"/>
</dbReference>
<name>A0A2M8EU83_9BACT</name>
<evidence type="ECO:0000259" key="4">
    <source>
        <dbReference type="PROSITE" id="PS51710"/>
    </source>
</evidence>
<dbReference type="AlphaFoldDB" id="A0A2M8EU83"/>
<dbReference type="PANTHER" id="PTHR43127">
    <property type="entry name" value="DEVELOPMENTALLY-REGULATED GTP-BINDING PROTEIN 2"/>
    <property type="match status" value="1"/>
</dbReference>
<dbReference type="InterPro" id="IPR031662">
    <property type="entry name" value="GTP-binding_2"/>
</dbReference>
<dbReference type="PRINTS" id="PR00326">
    <property type="entry name" value="GTP1OBG"/>
</dbReference>
<proteinExistence type="predicted"/>
<dbReference type="GO" id="GO:0005525">
    <property type="term" value="F:GTP binding"/>
    <property type="evidence" value="ECO:0007669"/>
    <property type="project" value="UniProtKB-KW"/>
</dbReference>
<sequence length="357" mass="40129">MQTIDDRISEIEDEIRKTPYHKGTEHHIGKLKARIAKLKEENFQKISKGGGGGGGYAVAKTGDASVVFVGPPSVGKSTLLNRLTNARSKVGEYDFTTSNVVPGMMDYKGAKIQIFDIPGIIEGAAKGKGKGKEVLSVVRNTDLIVIMIDIKTIKKIGSIKKELYENGVRLDEKKPQVEIIKQFSRGIKVNSSTKLSLSYNTIKQLALEFRLPNAEIIIKEDVSLDRLIDCFMTNRVYRPYIVIVNKTDLGKPKELKENDNIIFISAQENQNLEKLREAIWEKLQLVRVYLKKDDEIDLQSPFIIKKDSSLKNLLENISICDKETFTKAKIFGLGAKYQGQEVSFNFVPQDETVVQFV</sequence>
<dbReference type="Gene3D" id="3.40.50.300">
    <property type="entry name" value="P-loop containing nucleotide triphosphate hydrolases"/>
    <property type="match status" value="1"/>
</dbReference>
<dbReference type="InterPro" id="IPR031167">
    <property type="entry name" value="G_OBG"/>
</dbReference>
<evidence type="ECO:0000256" key="2">
    <source>
        <dbReference type="ARBA" id="ARBA00022842"/>
    </source>
</evidence>
<protein>
    <submittedName>
        <fullName evidence="5">GTP-binding protein</fullName>
    </submittedName>
</protein>
<dbReference type="InterPro" id="IPR027417">
    <property type="entry name" value="P-loop_NTPase"/>
</dbReference>
<keyword evidence="2" id="KW-0460">Magnesium</keyword>
<dbReference type="Gene3D" id="3.10.20.30">
    <property type="match status" value="1"/>
</dbReference>
<evidence type="ECO:0000313" key="5">
    <source>
        <dbReference type="EMBL" id="PJC28683.1"/>
    </source>
</evidence>
<dbReference type="NCBIfam" id="TIGR00231">
    <property type="entry name" value="small_GTP"/>
    <property type="match status" value="1"/>
</dbReference>
<keyword evidence="3" id="KW-0342">GTP-binding</keyword>
<dbReference type="InterPro" id="IPR005225">
    <property type="entry name" value="Small_GTP-bd"/>
</dbReference>
<dbReference type="Pfam" id="PF16897">
    <property type="entry name" value="MMR_HSR1_Xtn"/>
    <property type="match status" value="1"/>
</dbReference>
<dbReference type="EMBL" id="PFSE01000052">
    <property type="protein sequence ID" value="PJC28683.1"/>
    <property type="molecule type" value="Genomic_DNA"/>
</dbReference>
<reference evidence="6" key="1">
    <citation type="submission" date="2017-09" db="EMBL/GenBank/DDBJ databases">
        <title>Depth-based differentiation of microbial function through sediment-hosted aquifers and enrichment of novel symbionts in the deep terrestrial subsurface.</title>
        <authorList>
            <person name="Probst A.J."/>
            <person name="Ladd B."/>
            <person name="Jarett J.K."/>
            <person name="Geller-Mcgrath D.E."/>
            <person name="Sieber C.M.K."/>
            <person name="Emerson J.B."/>
            <person name="Anantharaman K."/>
            <person name="Thomas B.C."/>
            <person name="Malmstrom R."/>
            <person name="Stieglmeier M."/>
            <person name="Klingl A."/>
            <person name="Woyke T."/>
            <person name="Ryan C.M."/>
            <person name="Banfield J.F."/>
        </authorList>
    </citation>
    <scope>NUCLEOTIDE SEQUENCE [LARGE SCALE GENOMIC DNA]</scope>
</reference>
<accession>A0A2M8EU83</accession>
<dbReference type="PROSITE" id="PS00905">
    <property type="entry name" value="GTP1_OBG"/>
    <property type="match status" value="1"/>
</dbReference>